<accession>A0A371EQH7</accession>
<evidence type="ECO:0000313" key="1">
    <source>
        <dbReference type="EMBL" id="RDX68320.1"/>
    </source>
</evidence>
<organism evidence="1 2">
    <name type="scientific">Mucuna pruriens</name>
    <name type="common">Velvet bean</name>
    <name type="synonym">Dolichos pruriens</name>
    <dbReference type="NCBI Taxonomy" id="157652"/>
    <lineage>
        <taxon>Eukaryota</taxon>
        <taxon>Viridiplantae</taxon>
        <taxon>Streptophyta</taxon>
        <taxon>Embryophyta</taxon>
        <taxon>Tracheophyta</taxon>
        <taxon>Spermatophyta</taxon>
        <taxon>Magnoliopsida</taxon>
        <taxon>eudicotyledons</taxon>
        <taxon>Gunneridae</taxon>
        <taxon>Pentapetalae</taxon>
        <taxon>rosids</taxon>
        <taxon>fabids</taxon>
        <taxon>Fabales</taxon>
        <taxon>Fabaceae</taxon>
        <taxon>Papilionoideae</taxon>
        <taxon>50 kb inversion clade</taxon>
        <taxon>NPAAA clade</taxon>
        <taxon>indigoferoid/millettioid clade</taxon>
        <taxon>Phaseoleae</taxon>
        <taxon>Mucuna</taxon>
    </lineage>
</organism>
<dbReference type="AlphaFoldDB" id="A0A371EQH7"/>
<evidence type="ECO:0000313" key="2">
    <source>
        <dbReference type="Proteomes" id="UP000257109"/>
    </source>
</evidence>
<keyword evidence="2" id="KW-1185">Reference proteome</keyword>
<dbReference type="PANTHER" id="PTHR47718">
    <property type="entry name" value="OS01G0519700 PROTEIN"/>
    <property type="match status" value="1"/>
</dbReference>
<reference evidence="1" key="1">
    <citation type="submission" date="2018-05" db="EMBL/GenBank/DDBJ databases">
        <title>Draft genome of Mucuna pruriens seed.</title>
        <authorList>
            <person name="Nnadi N.E."/>
            <person name="Vos R."/>
            <person name="Hasami M.H."/>
            <person name="Devisetty U.K."/>
            <person name="Aguiy J.C."/>
        </authorList>
    </citation>
    <scope>NUCLEOTIDE SEQUENCE [LARGE SCALE GENOMIC DNA]</scope>
    <source>
        <strain evidence="1">JCA_2017</strain>
    </source>
</reference>
<feature type="non-terminal residue" evidence="1">
    <location>
        <position position="1"/>
    </location>
</feature>
<dbReference type="EMBL" id="QJKJ01012593">
    <property type="protein sequence ID" value="RDX68320.1"/>
    <property type="molecule type" value="Genomic_DNA"/>
</dbReference>
<protein>
    <submittedName>
        <fullName evidence="1">Protein FAR1-RELATED SEQUENCE 3</fullName>
    </submittedName>
</protein>
<name>A0A371EQH7_MUCPR</name>
<dbReference type="Proteomes" id="UP000257109">
    <property type="component" value="Unassembled WGS sequence"/>
</dbReference>
<dbReference type="OrthoDB" id="1726386at2759"/>
<sequence>MSIFYFFRKTFKTSLIRFTKIYQDSIGDGANNLLWFYKCVKDENSYSQYTFTAEVYCGCLLIALKCTEYEDSIAFDTSYKVNSYNMPFDIFIRVDHHGWTILFGSTLL</sequence>
<gene>
    <name evidence="1" type="primary">FRS3</name>
    <name evidence="1" type="ORF">CR513_52710</name>
</gene>
<proteinExistence type="predicted"/>
<comment type="caution">
    <text evidence="1">The sequence shown here is derived from an EMBL/GenBank/DDBJ whole genome shotgun (WGS) entry which is preliminary data.</text>
</comment>